<feature type="region of interest" description="Disordered" evidence="5">
    <location>
        <begin position="1"/>
        <end position="61"/>
    </location>
</feature>
<comment type="caution">
    <text evidence="8">The sequence shown here is derived from an EMBL/GenBank/DDBJ whole genome shotgun (WGS) entry which is preliminary data.</text>
</comment>
<dbReference type="GO" id="GO:0005886">
    <property type="term" value="C:plasma membrane"/>
    <property type="evidence" value="ECO:0007669"/>
    <property type="project" value="UniProtKB-SubCell"/>
</dbReference>
<evidence type="ECO:0000256" key="3">
    <source>
        <dbReference type="ARBA" id="ARBA00022448"/>
    </source>
</evidence>
<keyword evidence="6" id="KW-1133">Transmembrane helix</keyword>
<comment type="similarity">
    <text evidence="2">Belongs to the ABC-2 integral membrane protein family.</text>
</comment>
<sequence>MTPADELHPRRAVDVADAGSVPAADESADRGPAEGDPAQGRRGNGSRRGGEARREPAGPMLHEVGGRPPLGVYITRLLARRHFAWTHASAQALSKNSSNVLGNIWLVLGPMLDAFAYYVIFALILKTDRGMPNFFAFIVLGVFLFRYSMKSLNAGSGLIRSSKGLIRGFAFPRAALPLAALIREAISMVPVIITALVLVVAVPPHEPPNRLWILLPALLALQTVFNFGLILTTARLTYHLPDLSSLISVLSRFWMYGSGVLFSVERFVDSPGFMTFMKINPLFHILAIARSIVIDETVPPAEPWLILTAWSVGMLLFGFIYFWRGEVNYGRE</sequence>
<dbReference type="InterPro" id="IPR047817">
    <property type="entry name" value="ABC2_TM_bact-type"/>
</dbReference>
<gene>
    <name evidence="8" type="ORF">FB460_1969</name>
</gene>
<evidence type="ECO:0000256" key="1">
    <source>
        <dbReference type="ARBA" id="ARBA00004429"/>
    </source>
</evidence>
<keyword evidence="4" id="KW-1003">Cell membrane</keyword>
<evidence type="ECO:0000313" key="9">
    <source>
        <dbReference type="Proteomes" id="UP000316196"/>
    </source>
</evidence>
<dbReference type="PANTHER" id="PTHR30413:SF8">
    <property type="entry name" value="TRANSPORT PERMEASE PROTEIN"/>
    <property type="match status" value="1"/>
</dbReference>
<proteinExistence type="inferred from homology"/>
<feature type="domain" description="ABC transmembrane type-2" evidence="7">
    <location>
        <begin position="101"/>
        <end position="325"/>
    </location>
</feature>
<protein>
    <submittedName>
        <fullName evidence="8">Teichoic acid transport system permease protein</fullName>
    </submittedName>
</protein>
<keyword evidence="3" id="KW-0813">Transport</keyword>
<keyword evidence="6" id="KW-0472">Membrane</keyword>
<dbReference type="Proteomes" id="UP000316196">
    <property type="component" value="Unassembled WGS sequence"/>
</dbReference>
<comment type="subcellular location">
    <subcellularLocation>
        <location evidence="1">Cell inner membrane</location>
        <topology evidence="1">Multi-pass membrane protein</topology>
    </subcellularLocation>
</comment>
<evidence type="ECO:0000313" key="8">
    <source>
        <dbReference type="EMBL" id="TQL58116.1"/>
    </source>
</evidence>
<evidence type="ECO:0000259" key="7">
    <source>
        <dbReference type="PROSITE" id="PS51012"/>
    </source>
</evidence>
<feature type="transmembrane region" description="Helical" evidence="6">
    <location>
        <begin position="211"/>
        <end position="231"/>
    </location>
</feature>
<dbReference type="AlphaFoldDB" id="A0A542ZCP2"/>
<feature type="compositionally biased region" description="Basic and acidic residues" evidence="5">
    <location>
        <begin position="1"/>
        <end position="14"/>
    </location>
</feature>
<feature type="transmembrane region" description="Helical" evidence="6">
    <location>
        <begin position="170"/>
        <end position="199"/>
    </location>
</feature>
<feature type="transmembrane region" description="Helical" evidence="6">
    <location>
        <begin position="304"/>
        <end position="323"/>
    </location>
</feature>
<dbReference type="EMBL" id="VFOR01000002">
    <property type="protein sequence ID" value="TQL58116.1"/>
    <property type="molecule type" value="Genomic_DNA"/>
</dbReference>
<feature type="transmembrane region" description="Helical" evidence="6">
    <location>
        <begin position="131"/>
        <end position="149"/>
    </location>
</feature>
<feature type="transmembrane region" description="Helical" evidence="6">
    <location>
        <begin position="104"/>
        <end position="125"/>
    </location>
</feature>
<keyword evidence="4" id="KW-0997">Cell inner membrane</keyword>
<dbReference type="OrthoDB" id="4186295at2"/>
<evidence type="ECO:0000256" key="6">
    <source>
        <dbReference type="SAM" id="Phobius"/>
    </source>
</evidence>
<evidence type="ECO:0000256" key="2">
    <source>
        <dbReference type="ARBA" id="ARBA00007783"/>
    </source>
</evidence>
<name>A0A542ZCP2_9ACTN</name>
<dbReference type="GO" id="GO:0015920">
    <property type="term" value="P:lipopolysaccharide transport"/>
    <property type="evidence" value="ECO:0007669"/>
    <property type="project" value="TreeGrafter"/>
</dbReference>
<organism evidence="8 9">
    <name type="scientific">Propioniferax innocua</name>
    <dbReference type="NCBI Taxonomy" id="1753"/>
    <lineage>
        <taxon>Bacteria</taxon>
        <taxon>Bacillati</taxon>
        <taxon>Actinomycetota</taxon>
        <taxon>Actinomycetes</taxon>
        <taxon>Propionibacteriales</taxon>
        <taxon>Propionibacteriaceae</taxon>
        <taxon>Propioniferax</taxon>
    </lineage>
</organism>
<accession>A0A542ZCP2</accession>
<dbReference type="RefSeq" id="WP_142093940.1">
    <property type="nucleotide sequence ID" value="NZ_BAAAMD010000004.1"/>
</dbReference>
<evidence type="ECO:0000256" key="4">
    <source>
        <dbReference type="ARBA" id="ARBA00022519"/>
    </source>
</evidence>
<keyword evidence="9" id="KW-1185">Reference proteome</keyword>
<feature type="transmembrane region" description="Helical" evidence="6">
    <location>
        <begin position="243"/>
        <end position="264"/>
    </location>
</feature>
<dbReference type="PANTHER" id="PTHR30413">
    <property type="entry name" value="INNER MEMBRANE TRANSPORT PERMEASE"/>
    <property type="match status" value="1"/>
</dbReference>
<reference evidence="8 9" key="1">
    <citation type="submission" date="2019-06" db="EMBL/GenBank/DDBJ databases">
        <title>Sequencing the genomes of 1000 actinobacteria strains.</title>
        <authorList>
            <person name="Klenk H.-P."/>
        </authorList>
    </citation>
    <scope>NUCLEOTIDE SEQUENCE [LARGE SCALE GENOMIC DNA]</scope>
    <source>
        <strain evidence="8 9">DSM 8251</strain>
    </source>
</reference>
<keyword evidence="6" id="KW-0812">Transmembrane</keyword>
<evidence type="ECO:0000256" key="5">
    <source>
        <dbReference type="SAM" id="MobiDB-lite"/>
    </source>
</evidence>
<dbReference type="PROSITE" id="PS51012">
    <property type="entry name" value="ABC_TM2"/>
    <property type="match status" value="1"/>
</dbReference>